<sequence length="193" mass="22606">MNFCQKCEFMVYTKLSTDSKSLINYCKNCSWEGEYLNTGSDETILVNKNNYNKEYISDKYILNKYTTKDPTLPRINNIPCINNKCLTNLDVEEKTLIVKQTDLEELTNIITAYNVEKSNFDIISINDEQVLITFKLDEDLDKLRGKEIIINDTKLICNTYIKPAREIIFIKYDTLNMKYLYLCSVCSTSWKNE</sequence>
<evidence type="ECO:0008006" key="2">
    <source>
        <dbReference type="Google" id="ProtNLM"/>
    </source>
</evidence>
<organism evidence="1">
    <name type="scientific">viral metagenome</name>
    <dbReference type="NCBI Taxonomy" id="1070528"/>
    <lineage>
        <taxon>unclassified sequences</taxon>
        <taxon>metagenomes</taxon>
        <taxon>organismal metagenomes</taxon>
    </lineage>
</organism>
<dbReference type="EMBL" id="MN738863">
    <property type="protein sequence ID" value="QHT28689.1"/>
    <property type="molecule type" value="Genomic_DNA"/>
</dbReference>
<dbReference type="AlphaFoldDB" id="A0A6C0EK66"/>
<protein>
    <recommendedName>
        <fullName evidence="2">DNA-directed RNA polymerase M/15kDa subunit domain-containing protein</fullName>
    </recommendedName>
</protein>
<name>A0A6C0EK66_9ZZZZ</name>
<reference evidence="1" key="1">
    <citation type="journal article" date="2020" name="Nature">
        <title>Giant virus diversity and host interactions through global metagenomics.</title>
        <authorList>
            <person name="Schulz F."/>
            <person name="Roux S."/>
            <person name="Paez-Espino D."/>
            <person name="Jungbluth S."/>
            <person name="Walsh D.A."/>
            <person name="Denef V.J."/>
            <person name="McMahon K.D."/>
            <person name="Konstantinidis K.T."/>
            <person name="Eloe-Fadrosh E.A."/>
            <person name="Kyrpides N.C."/>
            <person name="Woyke T."/>
        </authorList>
    </citation>
    <scope>NUCLEOTIDE SEQUENCE</scope>
    <source>
        <strain evidence="1">GVMAG-M-3300001351-8</strain>
    </source>
</reference>
<dbReference type="Gene3D" id="2.20.25.10">
    <property type="match status" value="1"/>
</dbReference>
<accession>A0A6C0EK66</accession>
<evidence type="ECO:0000313" key="1">
    <source>
        <dbReference type="EMBL" id="QHT28689.1"/>
    </source>
</evidence>
<proteinExistence type="predicted"/>